<evidence type="ECO:0000313" key="10">
    <source>
        <dbReference type="Proteomes" id="UP000005239"/>
    </source>
</evidence>
<feature type="domain" description="Neurotransmitter-gated ion-channel ligand-binding" evidence="7">
    <location>
        <begin position="64"/>
        <end position="266"/>
    </location>
</feature>
<dbReference type="GO" id="GO:0098794">
    <property type="term" value="C:postsynapse"/>
    <property type="evidence" value="ECO:0007669"/>
    <property type="project" value="GOC"/>
</dbReference>
<sequence>MRGTDVWLVLFPLERDAREKAESRRTTNGMTPGEFRGHPSEKDYQNNGNAMRIRSYRVSGGEKAIFDIIYPTYESRFRPKQNESDITVVTLRPTNFRILNVDALEQSIQFVLDFSQSWPDYRLTWSRDTEATSLKTIKVPESSLWAPDINPISSLARRSIIPTNRRVAEISYDGTVGKTDPSIVTMSCAMKVSRYPFDVQTCEIKIGPWIYRRDELRLQLDSQNFTMQTEQSTSEWSVKDVRLNITQDSDTNTDSLVLSVKLRRNPTYYAVIVPTFVNCCLCIFGLFMPTETSGVRYEKVVCHISDPANAVIKVSLGVTCLLALAMLAGSATNNMPKADTIPFLGIYILATCVLCFLATTTTSILSFVHARVTTRERNPPKWIARLLLCKRYDTSLRNRSTSIQAGIEMFSSPTASLLKKIAYASRKKMSAMRIEAQWTRIFDRFDIFAMIVYQTINVIMFIVVICI</sequence>
<evidence type="ECO:0000259" key="7">
    <source>
        <dbReference type="Pfam" id="PF02931"/>
    </source>
</evidence>
<name>A0A2A6B2H3_PRIPA</name>
<dbReference type="PANTHER" id="PTHR18945">
    <property type="entry name" value="NEUROTRANSMITTER GATED ION CHANNEL"/>
    <property type="match status" value="1"/>
</dbReference>
<dbReference type="CDD" id="cd19051">
    <property type="entry name" value="LGIC_TM_cation"/>
    <property type="match status" value="1"/>
</dbReference>
<evidence type="ECO:0000259" key="8">
    <source>
        <dbReference type="Pfam" id="PF02932"/>
    </source>
</evidence>
<feature type="domain" description="Neurotransmitter-gated ion-channel transmembrane" evidence="8">
    <location>
        <begin position="312"/>
        <end position="404"/>
    </location>
</feature>
<keyword evidence="4 5" id="KW-0472">Membrane</keyword>
<dbReference type="AlphaFoldDB" id="A0A2A6B2H3"/>
<gene>
    <name evidence="9" type="primary">WBGene00278203</name>
</gene>
<dbReference type="InterPro" id="IPR018000">
    <property type="entry name" value="Neurotransmitter_ion_chnl_CS"/>
</dbReference>
<evidence type="ECO:0000256" key="2">
    <source>
        <dbReference type="ARBA" id="ARBA00022692"/>
    </source>
</evidence>
<feature type="transmembrane region" description="Helical" evidence="5">
    <location>
        <begin position="268"/>
        <end position="289"/>
    </location>
</feature>
<dbReference type="EnsemblMetazoa" id="PPA39834.1">
    <property type="protein sequence ID" value="PPA39834.1"/>
    <property type="gene ID" value="WBGene00278203"/>
</dbReference>
<dbReference type="InterPro" id="IPR006029">
    <property type="entry name" value="Neurotrans-gated_channel_TM"/>
</dbReference>
<dbReference type="GO" id="GO:0043005">
    <property type="term" value="C:neuron projection"/>
    <property type="evidence" value="ECO:0000318"/>
    <property type="project" value="GO_Central"/>
</dbReference>
<feature type="transmembrane region" description="Helical" evidence="5">
    <location>
        <begin position="310"/>
        <end position="332"/>
    </location>
</feature>
<evidence type="ECO:0000256" key="3">
    <source>
        <dbReference type="ARBA" id="ARBA00022989"/>
    </source>
</evidence>
<dbReference type="GO" id="GO:0005231">
    <property type="term" value="F:excitatory extracellular ligand-gated monoatomic ion channel activity"/>
    <property type="evidence" value="ECO:0000318"/>
    <property type="project" value="GO_Central"/>
</dbReference>
<protein>
    <submittedName>
        <fullName evidence="9">Transmembrane ion channel</fullName>
    </submittedName>
</protein>
<reference evidence="10" key="1">
    <citation type="journal article" date="2008" name="Nat. Genet.">
        <title>The Pristionchus pacificus genome provides a unique perspective on nematode lifestyle and parasitism.</title>
        <authorList>
            <person name="Dieterich C."/>
            <person name="Clifton S.W."/>
            <person name="Schuster L.N."/>
            <person name="Chinwalla A."/>
            <person name="Delehaunty K."/>
            <person name="Dinkelacker I."/>
            <person name="Fulton L."/>
            <person name="Fulton R."/>
            <person name="Godfrey J."/>
            <person name="Minx P."/>
            <person name="Mitreva M."/>
            <person name="Roeseler W."/>
            <person name="Tian H."/>
            <person name="Witte H."/>
            <person name="Yang S.P."/>
            <person name="Wilson R.K."/>
            <person name="Sommer R.J."/>
        </authorList>
    </citation>
    <scope>NUCLEOTIDE SEQUENCE [LARGE SCALE GENOMIC DNA]</scope>
    <source>
        <strain evidence="10">PS312</strain>
    </source>
</reference>
<proteinExistence type="inferred from homology"/>
<accession>A0A8R1UT32</accession>
<dbReference type="PROSITE" id="PS00236">
    <property type="entry name" value="NEUROTR_ION_CHANNEL"/>
    <property type="match status" value="1"/>
</dbReference>
<keyword evidence="5" id="KW-0813">Transport</keyword>
<dbReference type="OrthoDB" id="410315at2759"/>
<dbReference type="GO" id="GO:0042391">
    <property type="term" value="P:regulation of membrane potential"/>
    <property type="evidence" value="ECO:0000318"/>
    <property type="project" value="GO_Central"/>
</dbReference>
<evidence type="ECO:0000313" key="9">
    <source>
        <dbReference type="EnsemblMetazoa" id="PPA39834.1"/>
    </source>
</evidence>
<dbReference type="SUPFAM" id="SSF90112">
    <property type="entry name" value="Neurotransmitter-gated ion-channel transmembrane pore"/>
    <property type="match status" value="1"/>
</dbReference>
<feature type="region of interest" description="Disordered" evidence="6">
    <location>
        <begin position="19"/>
        <end position="48"/>
    </location>
</feature>
<comment type="similarity">
    <text evidence="5">Belongs to the ligand-gated ion channel (TC 1.A.9) family.</text>
</comment>
<dbReference type="GO" id="GO:0045202">
    <property type="term" value="C:synapse"/>
    <property type="evidence" value="ECO:0000318"/>
    <property type="project" value="GO_Central"/>
</dbReference>
<dbReference type="GO" id="GO:1904315">
    <property type="term" value="F:transmitter-gated monoatomic ion channel activity involved in regulation of postsynaptic membrane potential"/>
    <property type="evidence" value="ECO:0000318"/>
    <property type="project" value="GO_Central"/>
</dbReference>
<dbReference type="InterPro" id="IPR036734">
    <property type="entry name" value="Neur_chan_lig-bd_sf"/>
</dbReference>
<dbReference type="FunFam" id="1.20.58.390:FF:000194">
    <property type="entry name" value="Uncharacterized protein"/>
    <property type="match status" value="1"/>
</dbReference>
<dbReference type="InterPro" id="IPR036719">
    <property type="entry name" value="Neuro-gated_channel_TM_sf"/>
</dbReference>
<reference evidence="9" key="2">
    <citation type="submission" date="2022-06" db="UniProtKB">
        <authorList>
            <consortium name="EnsemblMetazoa"/>
        </authorList>
    </citation>
    <scope>IDENTIFICATION</scope>
    <source>
        <strain evidence="9">PS312</strain>
    </source>
</reference>
<dbReference type="GO" id="GO:0034220">
    <property type="term" value="P:monoatomic ion transmembrane transport"/>
    <property type="evidence" value="ECO:0000318"/>
    <property type="project" value="GO_Central"/>
</dbReference>
<feature type="transmembrane region" description="Helical" evidence="5">
    <location>
        <begin position="344"/>
        <end position="368"/>
    </location>
</feature>
<dbReference type="GO" id="GO:1902495">
    <property type="term" value="C:transmembrane transporter complex"/>
    <property type="evidence" value="ECO:0000318"/>
    <property type="project" value="GO_Central"/>
</dbReference>
<keyword evidence="5" id="KW-0406">Ion transport</keyword>
<dbReference type="Pfam" id="PF02932">
    <property type="entry name" value="Neur_chan_memb"/>
    <property type="match status" value="1"/>
</dbReference>
<dbReference type="PRINTS" id="PR00252">
    <property type="entry name" value="NRIONCHANNEL"/>
</dbReference>
<dbReference type="SUPFAM" id="SSF63712">
    <property type="entry name" value="Nicotinic receptor ligand binding domain-like"/>
    <property type="match status" value="1"/>
</dbReference>
<organism evidence="9 10">
    <name type="scientific">Pristionchus pacificus</name>
    <name type="common">Parasitic nematode worm</name>
    <dbReference type="NCBI Taxonomy" id="54126"/>
    <lineage>
        <taxon>Eukaryota</taxon>
        <taxon>Metazoa</taxon>
        <taxon>Ecdysozoa</taxon>
        <taxon>Nematoda</taxon>
        <taxon>Chromadorea</taxon>
        <taxon>Rhabditida</taxon>
        <taxon>Rhabditina</taxon>
        <taxon>Diplogasteromorpha</taxon>
        <taxon>Diplogasteroidea</taxon>
        <taxon>Neodiplogasteridae</taxon>
        <taxon>Pristionchus</taxon>
    </lineage>
</organism>
<evidence type="ECO:0000256" key="4">
    <source>
        <dbReference type="ARBA" id="ARBA00023136"/>
    </source>
</evidence>
<dbReference type="CDD" id="cd18989">
    <property type="entry name" value="LGIC_ECD_cation"/>
    <property type="match status" value="1"/>
</dbReference>
<dbReference type="Gene3D" id="2.70.170.10">
    <property type="entry name" value="Neurotransmitter-gated ion-channel ligand-binding domain"/>
    <property type="match status" value="1"/>
</dbReference>
<dbReference type="InterPro" id="IPR006201">
    <property type="entry name" value="Neur_channel"/>
</dbReference>
<dbReference type="GO" id="GO:0005886">
    <property type="term" value="C:plasma membrane"/>
    <property type="evidence" value="ECO:0000318"/>
    <property type="project" value="GO_Central"/>
</dbReference>
<keyword evidence="2 5" id="KW-0812">Transmembrane</keyword>
<keyword evidence="5" id="KW-0407">Ion channel</keyword>
<dbReference type="Pfam" id="PF02931">
    <property type="entry name" value="Neur_chan_LBD"/>
    <property type="match status" value="1"/>
</dbReference>
<comment type="subcellular location">
    <subcellularLocation>
        <location evidence="1">Membrane</location>
        <topology evidence="1">Multi-pass membrane protein</topology>
    </subcellularLocation>
</comment>
<evidence type="ECO:0000256" key="1">
    <source>
        <dbReference type="ARBA" id="ARBA00004141"/>
    </source>
</evidence>
<keyword evidence="10" id="KW-1185">Reference proteome</keyword>
<accession>A0A2A6B2H3</accession>
<evidence type="ECO:0000256" key="5">
    <source>
        <dbReference type="RuleBase" id="RU000687"/>
    </source>
</evidence>
<dbReference type="GO" id="GO:0004888">
    <property type="term" value="F:transmembrane signaling receptor activity"/>
    <property type="evidence" value="ECO:0007669"/>
    <property type="project" value="InterPro"/>
</dbReference>
<feature type="compositionally biased region" description="Basic and acidic residues" evidence="6">
    <location>
        <begin position="35"/>
        <end position="44"/>
    </location>
</feature>
<dbReference type="Proteomes" id="UP000005239">
    <property type="component" value="Unassembled WGS sequence"/>
</dbReference>
<dbReference type="InterPro" id="IPR006202">
    <property type="entry name" value="Neur_chan_lig-bd"/>
</dbReference>
<dbReference type="InterPro" id="IPR038050">
    <property type="entry name" value="Neuro_actylchol_rec"/>
</dbReference>
<keyword evidence="3 5" id="KW-1133">Transmembrane helix</keyword>
<dbReference type="Gene3D" id="1.20.58.390">
    <property type="entry name" value="Neurotransmitter-gated ion-channel transmembrane domain"/>
    <property type="match status" value="1"/>
</dbReference>
<feature type="transmembrane region" description="Helical" evidence="5">
    <location>
        <begin position="447"/>
        <end position="465"/>
    </location>
</feature>
<dbReference type="GO" id="GO:0007268">
    <property type="term" value="P:chemical synaptic transmission"/>
    <property type="evidence" value="ECO:0000318"/>
    <property type="project" value="GO_Central"/>
</dbReference>
<evidence type="ECO:0000256" key="6">
    <source>
        <dbReference type="SAM" id="MobiDB-lite"/>
    </source>
</evidence>